<evidence type="ECO:0000259" key="4">
    <source>
        <dbReference type="PROSITE" id="PS50011"/>
    </source>
</evidence>
<evidence type="ECO:0000256" key="3">
    <source>
        <dbReference type="SAM" id="SignalP"/>
    </source>
</evidence>
<keyword evidence="2" id="KW-0472">Membrane</keyword>
<dbReference type="GO" id="GO:0005886">
    <property type="term" value="C:plasma membrane"/>
    <property type="evidence" value="ECO:0007669"/>
    <property type="project" value="TreeGrafter"/>
</dbReference>
<dbReference type="InterPro" id="IPR000719">
    <property type="entry name" value="Prot_kinase_dom"/>
</dbReference>
<organism evidence="5 6">
    <name type="scientific">Pristionchus entomophagus</name>
    <dbReference type="NCBI Taxonomy" id="358040"/>
    <lineage>
        <taxon>Eukaryota</taxon>
        <taxon>Metazoa</taxon>
        <taxon>Ecdysozoa</taxon>
        <taxon>Nematoda</taxon>
        <taxon>Chromadorea</taxon>
        <taxon>Rhabditida</taxon>
        <taxon>Rhabditina</taxon>
        <taxon>Diplogasteromorpha</taxon>
        <taxon>Diplogasteroidea</taxon>
        <taxon>Neodiplogasteridae</taxon>
        <taxon>Pristionchus</taxon>
    </lineage>
</organism>
<protein>
    <recommendedName>
        <fullName evidence="4">Protein kinase domain-containing protein</fullName>
    </recommendedName>
</protein>
<evidence type="ECO:0000313" key="6">
    <source>
        <dbReference type="Proteomes" id="UP001432027"/>
    </source>
</evidence>
<dbReference type="AlphaFoldDB" id="A0AAV5SCF4"/>
<comment type="caution">
    <text evidence="5">The sequence shown here is derived from an EMBL/GenBank/DDBJ whole genome shotgun (WGS) entry which is preliminary data.</text>
</comment>
<feature type="signal peptide" evidence="3">
    <location>
        <begin position="1"/>
        <end position="18"/>
    </location>
</feature>
<proteinExistence type="predicted"/>
<dbReference type="PROSITE" id="PS00109">
    <property type="entry name" value="PROTEIN_KINASE_TYR"/>
    <property type="match status" value="1"/>
</dbReference>
<feature type="region of interest" description="Disordered" evidence="1">
    <location>
        <begin position="884"/>
        <end position="903"/>
    </location>
</feature>
<gene>
    <name evidence="5" type="ORF">PENTCL1PPCAC_2684</name>
</gene>
<dbReference type="CDD" id="cd00192">
    <property type="entry name" value="PTKc"/>
    <property type="match status" value="1"/>
</dbReference>
<dbReference type="Pfam" id="PF07714">
    <property type="entry name" value="PK_Tyr_Ser-Thr"/>
    <property type="match status" value="1"/>
</dbReference>
<dbReference type="PRINTS" id="PR00109">
    <property type="entry name" value="TYRKINASE"/>
</dbReference>
<dbReference type="EMBL" id="BTSX01000001">
    <property type="protein sequence ID" value="GMS80509.1"/>
    <property type="molecule type" value="Genomic_DNA"/>
</dbReference>
<keyword evidence="2" id="KW-1133">Transmembrane helix</keyword>
<evidence type="ECO:0000256" key="1">
    <source>
        <dbReference type="SAM" id="MobiDB-lite"/>
    </source>
</evidence>
<sequence length="1060" mass="119314">MVRINSIIFLLLFGYSSAQFCASTFKAKEAKGDAVDCTVAKHAYQLPFAAEISQYTENKCNVVFILDIGSEFVSEIDYQVIMIFIDHVATNCMKKGIGFEVTVYPMFNKEASMTCCSIRMCEQAIGFMHYDIFVPPYGDTSPIIDEDEDQNFTFTLVDELKTVNTVPCAYNTAILMSNRLFRPYDQEALVDEIHKIVDLECLTFSQIIFGRGNDITQAQLNDLYGNFSNYQFLVPNVNCLDKISDCISPCGSMSPEECLALDLSACDYPTLPPSTSRISTTTMSAEHANYWHIIYVVVLSNRTTNQQFNNLMQYIGGPIKECKVRPTNHQNELLVRFLAPYGEDSQWISDLSTVDTYLNEIRFDEIVVPGQYEAYDSETSDLMWKALGITVLFDNGERTPRITLVSDFASDKFIDEYQLNYKDLLLKLAQYDLQIITFSEEVAEIYRNHSFKSSDIHVDTDFDPSHPIPICNKPPPGYVQYQAGPGTTTILFIIIGSCLGLMMLLVVATVVFRQKYIWMEKLNAMKREGLHFTDSHGHDDDIIDYWEISWDDLIVKNDRLGYGAHGQVFRGKLRGSSPGVEHFFKPEDRMNYVNCDVAIKMLPAAAGDRARDEFLREIDMMKSMGYNEHIVNMLGCITTHKRLGLVLEYCAMGDLSRILKVKKADLEVTRSIDNQLDCTKQFLQYAWQVAHGMEFLQNQGIIHRDLAARNVLVDAWGNAKVGDFGLCIRSDEHLSPPATPTTPTDKERSFSVAAGEGRLPIKWLALECLQYHKFTHKSDVWSYGIVLFEMYSLGESPFSDIDPSELVNYLLGGGRPPRPLISCDKIYEVMTRCWSEDPDERPTFRELLTILAILIEQSTEGYGYLQIIKPSEYKTLTVPETVAKKRSGTGASNRSGAEKEKEKSILPWKKLAATLKARSVFSPANNTTAPPPAATLNIPTITIQEPSTSSAADAASMKISPDIISRLRSKVSFRQPNEVSASNHDLPSTSTENARERSAAFTRSTPKLNLFVNSRILGKNLSSVPQLDKNDTPEVSRVKFMPNGYDRTVGSHLLLPFQSA</sequence>
<dbReference type="FunFam" id="1.10.510.10:FF:000960">
    <property type="entry name" value="Protein CBG19102"/>
    <property type="match status" value="1"/>
</dbReference>
<reference evidence="5" key="1">
    <citation type="submission" date="2023-10" db="EMBL/GenBank/DDBJ databases">
        <title>Genome assembly of Pristionchus species.</title>
        <authorList>
            <person name="Yoshida K."/>
            <person name="Sommer R.J."/>
        </authorList>
    </citation>
    <scope>NUCLEOTIDE SEQUENCE</scope>
    <source>
        <strain evidence="5">RS0144</strain>
    </source>
</reference>
<dbReference type="SUPFAM" id="SSF56112">
    <property type="entry name" value="Protein kinase-like (PK-like)"/>
    <property type="match status" value="1"/>
</dbReference>
<feature type="transmembrane region" description="Helical" evidence="2">
    <location>
        <begin position="490"/>
        <end position="512"/>
    </location>
</feature>
<keyword evidence="6" id="KW-1185">Reference proteome</keyword>
<evidence type="ECO:0000313" key="5">
    <source>
        <dbReference type="EMBL" id="GMS80509.1"/>
    </source>
</evidence>
<dbReference type="InterPro" id="IPR050122">
    <property type="entry name" value="RTK"/>
</dbReference>
<dbReference type="GO" id="GO:0007169">
    <property type="term" value="P:cell surface receptor protein tyrosine kinase signaling pathway"/>
    <property type="evidence" value="ECO:0007669"/>
    <property type="project" value="TreeGrafter"/>
</dbReference>
<dbReference type="PANTHER" id="PTHR24416">
    <property type="entry name" value="TYROSINE-PROTEIN KINASE RECEPTOR"/>
    <property type="match status" value="1"/>
</dbReference>
<dbReference type="InterPro" id="IPR011009">
    <property type="entry name" value="Kinase-like_dom_sf"/>
</dbReference>
<dbReference type="Gene3D" id="3.30.200.20">
    <property type="entry name" value="Phosphorylase Kinase, domain 1"/>
    <property type="match status" value="1"/>
</dbReference>
<dbReference type="PANTHER" id="PTHR24416:SF488">
    <property type="entry name" value="PROTEIN KINASE DOMAIN-CONTAINING PROTEIN"/>
    <property type="match status" value="1"/>
</dbReference>
<dbReference type="SMART" id="SM00219">
    <property type="entry name" value="TyrKc"/>
    <property type="match status" value="1"/>
</dbReference>
<feature type="region of interest" description="Disordered" evidence="1">
    <location>
        <begin position="975"/>
        <end position="1000"/>
    </location>
</feature>
<dbReference type="GO" id="GO:0004714">
    <property type="term" value="F:transmembrane receptor protein tyrosine kinase activity"/>
    <property type="evidence" value="ECO:0007669"/>
    <property type="project" value="TreeGrafter"/>
</dbReference>
<dbReference type="PROSITE" id="PS50011">
    <property type="entry name" value="PROTEIN_KINASE_DOM"/>
    <property type="match status" value="1"/>
</dbReference>
<dbReference type="GO" id="GO:0005524">
    <property type="term" value="F:ATP binding"/>
    <property type="evidence" value="ECO:0007669"/>
    <property type="project" value="InterPro"/>
</dbReference>
<feature type="compositionally biased region" description="Polar residues" evidence="1">
    <location>
        <begin position="975"/>
        <end position="992"/>
    </location>
</feature>
<dbReference type="Gene3D" id="1.10.510.10">
    <property type="entry name" value="Transferase(Phosphotransferase) domain 1"/>
    <property type="match status" value="1"/>
</dbReference>
<accession>A0AAV5SCF4</accession>
<feature type="chain" id="PRO_5043551589" description="Protein kinase domain-containing protein" evidence="3">
    <location>
        <begin position="19"/>
        <end position="1060"/>
    </location>
</feature>
<feature type="domain" description="Protein kinase" evidence="4">
    <location>
        <begin position="554"/>
        <end position="854"/>
    </location>
</feature>
<name>A0AAV5SCF4_9BILA</name>
<dbReference type="Proteomes" id="UP001432027">
    <property type="component" value="Unassembled WGS sequence"/>
</dbReference>
<dbReference type="InterPro" id="IPR001245">
    <property type="entry name" value="Ser-Thr/Tyr_kinase_cat_dom"/>
</dbReference>
<dbReference type="InterPro" id="IPR008266">
    <property type="entry name" value="Tyr_kinase_AS"/>
</dbReference>
<dbReference type="GO" id="GO:0043235">
    <property type="term" value="C:receptor complex"/>
    <property type="evidence" value="ECO:0007669"/>
    <property type="project" value="TreeGrafter"/>
</dbReference>
<keyword evidence="3" id="KW-0732">Signal</keyword>
<evidence type="ECO:0000256" key="2">
    <source>
        <dbReference type="SAM" id="Phobius"/>
    </source>
</evidence>
<dbReference type="InterPro" id="IPR020635">
    <property type="entry name" value="Tyr_kinase_cat_dom"/>
</dbReference>
<keyword evidence="2" id="KW-0812">Transmembrane</keyword>